<evidence type="ECO:0000256" key="1">
    <source>
        <dbReference type="SAM" id="SignalP"/>
    </source>
</evidence>
<dbReference type="EMBL" id="KZ821218">
    <property type="protein sequence ID" value="PYH50020.1"/>
    <property type="molecule type" value="Genomic_DNA"/>
</dbReference>
<dbReference type="AlphaFoldDB" id="A0A319A0H2"/>
<proteinExistence type="predicted"/>
<evidence type="ECO:0000313" key="2">
    <source>
        <dbReference type="EMBL" id="PYH50020.1"/>
    </source>
</evidence>
<sequence length="142" mass="15529">MAPGLACVLAGLGLPVIISLTRAPPPFVSPTFAKRCGKLINRYLSSSSSSSSSSSPSSPSLLVAGRINARKLRSNLPSMEPGNNNWLPHRPSEDYRCTMHGQYSIHSTNIINTSPSRFIPRLLTHEVTPHDYLDTIHSRQVH</sequence>
<name>A0A319A0H2_9EURO</name>
<reference evidence="2 3" key="1">
    <citation type="submission" date="2016-12" db="EMBL/GenBank/DDBJ databases">
        <title>The genomes of Aspergillus section Nigri reveals drivers in fungal speciation.</title>
        <authorList>
            <consortium name="DOE Joint Genome Institute"/>
            <person name="Vesth T.C."/>
            <person name="Nybo J."/>
            <person name="Theobald S."/>
            <person name="Brandl J."/>
            <person name="Frisvad J.C."/>
            <person name="Nielsen K.F."/>
            <person name="Lyhne E.K."/>
            <person name="Kogle M.E."/>
            <person name="Kuo A."/>
            <person name="Riley R."/>
            <person name="Clum A."/>
            <person name="Nolan M."/>
            <person name="Lipzen A."/>
            <person name="Salamov A."/>
            <person name="Henrissat B."/>
            <person name="Wiebenga A."/>
            <person name="De Vries R.P."/>
            <person name="Grigoriev I.V."/>
            <person name="Mortensen U.H."/>
            <person name="Andersen M.R."/>
            <person name="Baker S.E."/>
        </authorList>
    </citation>
    <scope>NUCLEOTIDE SEQUENCE [LARGE SCALE GENOMIC DNA]</scope>
    <source>
        <strain evidence="2 3">JOP 1030-1</strain>
    </source>
</reference>
<feature type="signal peptide" evidence="1">
    <location>
        <begin position="1"/>
        <end position="23"/>
    </location>
</feature>
<organism evidence="2 3">
    <name type="scientific">Aspergillus saccharolyticus JOP 1030-1</name>
    <dbReference type="NCBI Taxonomy" id="1450539"/>
    <lineage>
        <taxon>Eukaryota</taxon>
        <taxon>Fungi</taxon>
        <taxon>Dikarya</taxon>
        <taxon>Ascomycota</taxon>
        <taxon>Pezizomycotina</taxon>
        <taxon>Eurotiomycetes</taxon>
        <taxon>Eurotiomycetidae</taxon>
        <taxon>Eurotiales</taxon>
        <taxon>Aspergillaceae</taxon>
        <taxon>Aspergillus</taxon>
        <taxon>Aspergillus subgen. Circumdati</taxon>
    </lineage>
</organism>
<protein>
    <submittedName>
        <fullName evidence="2">Uncharacterized protein</fullName>
    </submittedName>
</protein>
<dbReference type="GeneID" id="37071662"/>
<dbReference type="Proteomes" id="UP000248349">
    <property type="component" value="Unassembled WGS sequence"/>
</dbReference>
<evidence type="ECO:0000313" key="3">
    <source>
        <dbReference type="Proteomes" id="UP000248349"/>
    </source>
</evidence>
<dbReference type="RefSeq" id="XP_025436002.1">
    <property type="nucleotide sequence ID" value="XM_025570434.1"/>
</dbReference>
<feature type="chain" id="PRO_5016351829" evidence="1">
    <location>
        <begin position="24"/>
        <end position="142"/>
    </location>
</feature>
<accession>A0A319A0H2</accession>
<gene>
    <name evidence="2" type="ORF">BP01DRAFT_12506</name>
</gene>
<keyword evidence="3" id="KW-1185">Reference proteome</keyword>
<keyword evidence="1" id="KW-0732">Signal</keyword>